<dbReference type="RefSeq" id="WP_156015054.1">
    <property type="nucleotide sequence ID" value="NZ_CP045484.1"/>
</dbReference>
<keyword evidence="3" id="KW-1185">Reference proteome</keyword>
<feature type="transmembrane region" description="Helical" evidence="1">
    <location>
        <begin position="64"/>
        <end position="80"/>
    </location>
</feature>
<name>A0A650CJ66_SULOH</name>
<reference evidence="2 3" key="1">
    <citation type="submission" date="2019-10" db="EMBL/GenBank/DDBJ databases">
        <title>Genome Sequences from Six Type Strain Members of the Archaeal Family Sulfolobaceae: Acidianus ambivalens, Acidianus infernus, Metallosphaera prunae, Stygiolobus azoricus, Sulfolobus metallicus, and Sulfurisphaera ohwakuensis.</title>
        <authorList>
            <person name="Counts J.A."/>
            <person name="Kelly R.M."/>
        </authorList>
    </citation>
    <scope>NUCLEOTIDE SEQUENCE [LARGE SCALE GENOMIC DNA]</scope>
    <source>
        <strain evidence="2 3">TA-1</strain>
    </source>
</reference>
<keyword evidence="1" id="KW-0472">Membrane</keyword>
<feature type="transmembrane region" description="Helical" evidence="1">
    <location>
        <begin position="92"/>
        <end position="124"/>
    </location>
</feature>
<feature type="transmembrane region" description="Helical" evidence="1">
    <location>
        <begin position="37"/>
        <end position="57"/>
    </location>
</feature>
<dbReference type="KEGG" id="soh:D1869_10495"/>
<evidence type="ECO:0000313" key="3">
    <source>
        <dbReference type="Proteomes" id="UP000427373"/>
    </source>
</evidence>
<dbReference type="Proteomes" id="UP000427373">
    <property type="component" value="Chromosome"/>
</dbReference>
<evidence type="ECO:0000313" key="2">
    <source>
        <dbReference type="EMBL" id="QGR17567.1"/>
    </source>
</evidence>
<accession>A0A650CJ66</accession>
<sequence>MSLPWNVVNEKNIYFSHQEFMSKISVIKPLYENPDQITITIPSILPLIIFNIIFVMFIILSFKIFYLISLSLIPISYLLGLELSKNVSSKMLTVYIVLFSILFINTKIGLVTVISILLVFYIYFTHRKSKYAFAFSATASNLIYEFSVKDSYISVLKSDLRLSPYKMYLELVSNNSGILFHDFITIYAINKGRVGIIIEVEYYVKDMRNKKFKELLNTHFDLVKSFLISKLNEKEWILG</sequence>
<keyword evidence="1" id="KW-0812">Transmembrane</keyword>
<dbReference type="GeneID" id="42801677"/>
<organism evidence="2 3">
    <name type="scientific">Sulfurisphaera ohwakuensis</name>
    <dbReference type="NCBI Taxonomy" id="69656"/>
    <lineage>
        <taxon>Archaea</taxon>
        <taxon>Thermoproteota</taxon>
        <taxon>Thermoprotei</taxon>
        <taxon>Sulfolobales</taxon>
        <taxon>Sulfolobaceae</taxon>
        <taxon>Sulfurisphaera</taxon>
    </lineage>
</organism>
<proteinExistence type="predicted"/>
<dbReference type="OrthoDB" id="376454at2157"/>
<dbReference type="AlphaFoldDB" id="A0A650CJ66"/>
<dbReference type="EMBL" id="CP045484">
    <property type="protein sequence ID" value="QGR17567.1"/>
    <property type="molecule type" value="Genomic_DNA"/>
</dbReference>
<evidence type="ECO:0000256" key="1">
    <source>
        <dbReference type="SAM" id="Phobius"/>
    </source>
</evidence>
<protein>
    <submittedName>
        <fullName evidence="2">Uncharacterized protein</fullName>
    </submittedName>
</protein>
<gene>
    <name evidence="2" type="ORF">D1869_10495</name>
</gene>
<keyword evidence="1" id="KW-1133">Transmembrane helix</keyword>